<evidence type="ECO:0000313" key="2">
    <source>
        <dbReference type="Proteomes" id="UP000576082"/>
    </source>
</evidence>
<dbReference type="InterPro" id="IPR011051">
    <property type="entry name" value="RmlC_Cupin_sf"/>
</dbReference>
<organism evidence="1 2">
    <name type="scientific">Flammeovirga aprica JL-4</name>
    <dbReference type="NCBI Taxonomy" id="694437"/>
    <lineage>
        <taxon>Bacteria</taxon>
        <taxon>Pseudomonadati</taxon>
        <taxon>Bacteroidota</taxon>
        <taxon>Cytophagia</taxon>
        <taxon>Cytophagales</taxon>
        <taxon>Flammeovirgaceae</taxon>
        <taxon>Flammeovirga</taxon>
    </lineage>
</organism>
<dbReference type="InterPro" id="IPR028013">
    <property type="entry name" value="DUF4437"/>
</dbReference>
<gene>
    <name evidence="1" type="ORF">HHU12_24665</name>
</gene>
<dbReference type="Proteomes" id="UP000576082">
    <property type="component" value="Unassembled WGS sequence"/>
</dbReference>
<protein>
    <submittedName>
        <fullName evidence="1">DUF4437 domain-containing protein</fullName>
    </submittedName>
</protein>
<keyword evidence="2" id="KW-1185">Reference proteome</keyword>
<dbReference type="CDD" id="cd06989">
    <property type="entry name" value="cupin_DRT102"/>
    <property type="match status" value="1"/>
</dbReference>
<accession>A0A7X9RYT2</accession>
<dbReference type="Gene3D" id="2.60.120.10">
    <property type="entry name" value="Jelly Rolls"/>
    <property type="match status" value="2"/>
</dbReference>
<name>A0A7X9RYT2_9BACT</name>
<comment type="caution">
    <text evidence="1">The sequence shown here is derived from an EMBL/GenBank/DDBJ whole genome shotgun (WGS) entry which is preliminary data.</text>
</comment>
<dbReference type="EMBL" id="JABANE010000088">
    <property type="protein sequence ID" value="NME71180.1"/>
    <property type="molecule type" value="Genomic_DNA"/>
</dbReference>
<sequence length="284" mass="32113">MRTQITVLILLIGFALSCTKQEKPKKVEIKRTENPTKKVILYSEIQWGKLNPARGENSPFAATLWGDRNAEVPTGFLAKFKDGFSSPPHIHNVTYRAVVIKGMIHNDDPKAEMMWMKPGSFWTQPALEPHITAAKGNVNIALVEIDKGPYLVKPIDQAKMTYERPINIDYSNVVWLENEQSNWISKNSNASISFLWETKENNSMGCFVKIPGRSKIKLLSMGEVFHSVVIKGEVDYLIKNDLKSLVAGSYFTAQLNAFHQLENKKDKEVVLYINTNGKIIIEGF</sequence>
<dbReference type="PROSITE" id="PS51257">
    <property type="entry name" value="PROKAR_LIPOPROTEIN"/>
    <property type="match status" value="1"/>
</dbReference>
<proteinExistence type="predicted"/>
<dbReference type="Pfam" id="PF14499">
    <property type="entry name" value="DUF4437"/>
    <property type="match status" value="1"/>
</dbReference>
<dbReference type="AlphaFoldDB" id="A0A7X9RYT2"/>
<dbReference type="SUPFAM" id="SSF51182">
    <property type="entry name" value="RmlC-like cupins"/>
    <property type="match status" value="2"/>
</dbReference>
<evidence type="ECO:0000313" key="1">
    <source>
        <dbReference type="EMBL" id="NME71180.1"/>
    </source>
</evidence>
<dbReference type="InterPro" id="IPR014710">
    <property type="entry name" value="RmlC-like_jellyroll"/>
</dbReference>
<reference evidence="1 2" key="1">
    <citation type="submission" date="2020-04" db="EMBL/GenBank/DDBJ databases">
        <title>Flammeovirga sp. SR4, a novel species isolated from seawater.</title>
        <authorList>
            <person name="Wang X."/>
        </authorList>
    </citation>
    <scope>NUCLEOTIDE SEQUENCE [LARGE SCALE GENOMIC DNA]</scope>
    <source>
        <strain evidence="1 2">ATCC 23126</strain>
    </source>
</reference>
<dbReference type="RefSeq" id="WP_169659403.1">
    <property type="nucleotide sequence ID" value="NZ_JABANE010000088.1"/>
</dbReference>